<dbReference type="EMBL" id="CP034951">
    <property type="protein sequence ID" value="QAA82769.1"/>
    <property type="molecule type" value="Genomic_DNA"/>
</dbReference>
<keyword evidence="1" id="KW-0175">Coiled coil</keyword>
<dbReference type="GO" id="GO:0045454">
    <property type="term" value="P:cell redox homeostasis"/>
    <property type="evidence" value="ECO:0007669"/>
    <property type="project" value="TreeGrafter"/>
</dbReference>
<feature type="coiled-coil region" evidence="1">
    <location>
        <begin position="25"/>
        <end position="52"/>
    </location>
</feature>
<sequence length="267" mass="30989">MKYSLHFVSTFLVCFLLFNGNLYSLKGLSKNIQQTERMARELNATNTKANKIDHSQWDNLLQKHVDENGLVDYKRFANDKLLLNNYLIMLSKNEPTENWSLEEVLAYYINLYNAATVKLIVENYPVKSIKDISRPWTKNRILIGNREISLDEIEHGILRKMDEPRIHFALNCASISCPKLLNQAFTASKINKQLDQAAEDFINGDKNHVSPSNPLLSPIFDWYKKDFKVNGKTDVIAFINQYSNIEIHPQAKISYLKYDWNLNEKGK</sequence>
<dbReference type="GO" id="GO:0009055">
    <property type="term" value="F:electron transfer activity"/>
    <property type="evidence" value="ECO:0007669"/>
    <property type="project" value="TreeGrafter"/>
</dbReference>
<evidence type="ECO:0000313" key="3">
    <source>
        <dbReference type="EMBL" id="QAA82769.1"/>
    </source>
</evidence>
<dbReference type="KEGG" id="aev:EI546_14040"/>
<dbReference type="PANTHER" id="PTHR34386">
    <property type="entry name" value="GLUTAREDOXIN"/>
    <property type="match status" value="1"/>
</dbReference>
<dbReference type="AlphaFoldDB" id="A0A410G670"/>
<dbReference type="InterPro" id="IPR006869">
    <property type="entry name" value="DUF547"/>
</dbReference>
<name>A0A410G670_9FLAO</name>
<feature type="domain" description="DUF547" evidence="2">
    <location>
        <begin position="97"/>
        <end position="202"/>
    </location>
</feature>
<keyword evidence="4" id="KW-1185">Reference proteome</keyword>
<proteinExistence type="predicted"/>
<gene>
    <name evidence="3" type="ORF">EI546_14040</name>
</gene>
<dbReference type="PANTHER" id="PTHR34386:SF1">
    <property type="entry name" value="GLUTAREDOXIN-LIKE PROTEIN NRDH"/>
    <property type="match status" value="1"/>
</dbReference>
<dbReference type="RefSeq" id="WP_128251134.1">
    <property type="nucleotide sequence ID" value="NZ_CP034951.1"/>
</dbReference>
<evidence type="ECO:0000256" key="1">
    <source>
        <dbReference type="SAM" id="Coils"/>
    </source>
</evidence>
<dbReference type="Pfam" id="PF04784">
    <property type="entry name" value="DUF547"/>
    <property type="match status" value="1"/>
</dbReference>
<evidence type="ECO:0000313" key="4">
    <source>
        <dbReference type="Proteomes" id="UP000285517"/>
    </source>
</evidence>
<evidence type="ECO:0000259" key="2">
    <source>
        <dbReference type="Pfam" id="PF04784"/>
    </source>
</evidence>
<dbReference type="InterPro" id="IPR051548">
    <property type="entry name" value="Grx-like_ET"/>
</dbReference>
<organism evidence="3 4">
    <name type="scientific">Aequorivita ciconiae</name>
    <dbReference type="NCBI Taxonomy" id="2494375"/>
    <lineage>
        <taxon>Bacteria</taxon>
        <taxon>Pseudomonadati</taxon>
        <taxon>Bacteroidota</taxon>
        <taxon>Flavobacteriia</taxon>
        <taxon>Flavobacteriales</taxon>
        <taxon>Flavobacteriaceae</taxon>
        <taxon>Aequorivita</taxon>
    </lineage>
</organism>
<accession>A0A410G670</accession>
<dbReference type="OrthoDB" id="526867at2"/>
<protein>
    <submittedName>
        <fullName evidence="3">DUF547 domain-containing protein</fullName>
    </submittedName>
</protein>
<reference evidence="3 4" key="1">
    <citation type="submission" date="2019-01" db="EMBL/GenBank/DDBJ databases">
        <title>Complete genome sequencing of Aequorivita sp. H23M31.</title>
        <authorList>
            <person name="Bae J.-W."/>
        </authorList>
    </citation>
    <scope>NUCLEOTIDE SEQUENCE [LARGE SCALE GENOMIC DNA]</scope>
    <source>
        <strain evidence="3 4">H23M31</strain>
    </source>
</reference>
<dbReference type="Proteomes" id="UP000285517">
    <property type="component" value="Chromosome"/>
</dbReference>